<dbReference type="InterPro" id="IPR005174">
    <property type="entry name" value="KIB1-4_b-propeller"/>
</dbReference>
<accession>A0A3L6R3A7</accession>
<dbReference type="OrthoDB" id="1863935at2759"/>
<organism evidence="2 3">
    <name type="scientific">Panicum miliaceum</name>
    <name type="common">Proso millet</name>
    <name type="synonym">Broomcorn millet</name>
    <dbReference type="NCBI Taxonomy" id="4540"/>
    <lineage>
        <taxon>Eukaryota</taxon>
        <taxon>Viridiplantae</taxon>
        <taxon>Streptophyta</taxon>
        <taxon>Embryophyta</taxon>
        <taxon>Tracheophyta</taxon>
        <taxon>Spermatophyta</taxon>
        <taxon>Magnoliopsida</taxon>
        <taxon>Liliopsida</taxon>
        <taxon>Poales</taxon>
        <taxon>Poaceae</taxon>
        <taxon>PACMAD clade</taxon>
        <taxon>Panicoideae</taxon>
        <taxon>Panicodae</taxon>
        <taxon>Paniceae</taxon>
        <taxon>Panicinae</taxon>
        <taxon>Panicum</taxon>
        <taxon>Panicum sect. Panicum</taxon>
    </lineage>
</organism>
<dbReference type="AlphaFoldDB" id="A0A3L6R3A7"/>
<gene>
    <name evidence="2" type="ORF">C2845_PM08G04470</name>
</gene>
<dbReference type="Pfam" id="PF03478">
    <property type="entry name" value="Beta-prop_KIB1-4"/>
    <property type="match status" value="1"/>
</dbReference>
<protein>
    <recommendedName>
        <fullName evidence="1">KIB1-4 beta-propeller domain-containing protein</fullName>
    </recommendedName>
</protein>
<name>A0A3L6R3A7_PANMI</name>
<reference evidence="3" key="1">
    <citation type="journal article" date="2019" name="Nat. Commun.">
        <title>The genome of broomcorn millet.</title>
        <authorList>
            <person name="Zou C."/>
            <person name="Miki D."/>
            <person name="Li D."/>
            <person name="Tang Q."/>
            <person name="Xiao L."/>
            <person name="Rajput S."/>
            <person name="Deng P."/>
            <person name="Jia W."/>
            <person name="Huang R."/>
            <person name="Zhang M."/>
            <person name="Sun Y."/>
            <person name="Hu J."/>
            <person name="Fu X."/>
            <person name="Schnable P.S."/>
            <person name="Li F."/>
            <person name="Zhang H."/>
            <person name="Feng B."/>
            <person name="Zhu X."/>
            <person name="Liu R."/>
            <person name="Schnable J.C."/>
            <person name="Zhu J.-K."/>
            <person name="Zhang H."/>
        </authorList>
    </citation>
    <scope>NUCLEOTIDE SEQUENCE [LARGE SCALE GENOMIC DNA]</scope>
</reference>
<dbReference type="PANTHER" id="PTHR33127:SF45">
    <property type="entry name" value="OS05G0143700 PROTEIN"/>
    <property type="match status" value="1"/>
</dbReference>
<feature type="domain" description="KIB1-4 beta-propeller" evidence="1">
    <location>
        <begin position="1"/>
        <end position="144"/>
    </location>
</feature>
<dbReference type="PANTHER" id="PTHR33127">
    <property type="entry name" value="TRANSMEMBRANE PROTEIN"/>
    <property type="match status" value="1"/>
</dbReference>
<dbReference type="Proteomes" id="UP000275267">
    <property type="component" value="Unassembled WGS sequence"/>
</dbReference>
<dbReference type="EMBL" id="PQIB02000010">
    <property type="protein sequence ID" value="RLM92817.1"/>
    <property type="molecule type" value="Genomic_DNA"/>
</dbReference>
<proteinExistence type="predicted"/>
<evidence type="ECO:0000313" key="3">
    <source>
        <dbReference type="Proteomes" id="UP000275267"/>
    </source>
</evidence>
<sequence>MVAVQGKFYYFMGTLDEVGVLSFARDPEPRMEMSSFGATTPRFDRYAATLGATMSYLLESPQELFLVCLFFLGCHFERVEEVAAYKMDFSKKEWCKVIDIGDRAFLLGPHSFAASCSAGEHGLKRGCVYFAFDFFGITNNFHIFDLREGTRELTGTDLDVPLPVGQMFLDGSHVP</sequence>
<evidence type="ECO:0000259" key="1">
    <source>
        <dbReference type="Pfam" id="PF03478"/>
    </source>
</evidence>
<keyword evidence="3" id="KW-1185">Reference proteome</keyword>
<comment type="caution">
    <text evidence="2">The sequence shown here is derived from an EMBL/GenBank/DDBJ whole genome shotgun (WGS) entry which is preliminary data.</text>
</comment>
<evidence type="ECO:0000313" key="2">
    <source>
        <dbReference type="EMBL" id="RLM92817.1"/>
    </source>
</evidence>